<dbReference type="KEGG" id="ppan:ESD82_10465"/>
<organism evidence="2 5">
    <name type="scientific">Paracoccus pantotrophus</name>
    <name type="common">Thiosphaera pantotropha</name>
    <dbReference type="NCBI Taxonomy" id="82367"/>
    <lineage>
        <taxon>Bacteria</taxon>
        <taxon>Pseudomonadati</taxon>
        <taxon>Pseudomonadota</taxon>
        <taxon>Alphaproteobacteria</taxon>
        <taxon>Rhodobacterales</taxon>
        <taxon>Paracoccaceae</taxon>
        <taxon>Paracoccus</taxon>
    </lineage>
</organism>
<evidence type="ECO:0000313" key="4">
    <source>
        <dbReference type="Proteomes" id="UP000273626"/>
    </source>
</evidence>
<proteinExistence type="predicted"/>
<evidence type="ECO:0000313" key="3">
    <source>
        <dbReference type="EMBL" id="RKS50851.1"/>
    </source>
</evidence>
<dbReference type="EMBL" id="CP044426">
    <property type="protein sequence ID" value="QFG36632.1"/>
    <property type="molecule type" value="Genomic_DNA"/>
</dbReference>
<dbReference type="Pfam" id="PF01755">
    <property type="entry name" value="Glyco_transf_25"/>
    <property type="match status" value="1"/>
</dbReference>
<dbReference type="EMBL" id="RBLI01000001">
    <property type="protein sequence ID" value="RKS50851.1"/>
    <property type="molecule type" value="Genomic_DNA"/>
</dbReference>
<dbReference type="CDD" id="cd06532">
    <property type="entry name" value="Glyco_transf_25"/>
    <property type="match status" value="1"/>
</dbReference>
<reference evidence="2 5" key="2">
    <citation type="submission" date="2019-01" db="EMBL/GenBank/DDBJ databases">
        <title>Complete Genome Sequence and Annotation of the Paracoccus pantotrophus type strain DSM 2944.</title>
        <authorList>
            <person name="Bockwoldt J.A."/>
            <person name="Zimmermann M."/>
            <person name="Tiso T."/>
            <person name="Blank L.M."/>
        </authorList>
    </citation>
    <scope>NUCLEOTIDE SEQUENCE [LARGE SCALE GENOMIC DNA]</scope>
    <source>
        <strain evidence="2 5">DSM 2944</strain>
    </source>
</reference>
<evidence type="ECO:0000313" key="2">
    <source>
        <dbReference type="EMBL" id="QFG36632.1"/>
    </source>
</evidence>
<keyword evidence="3" id="KW-0808">Transferase</keyword>
<dbReference type="Proteomes" id="UP000273626">
    <property type="component" value="Unassembled WGS sequence"/>
</dbReference>
<sequence length="262" mass="30182">MPGLFHVRWNGILTMRADWPIFILTLEGDEARRQPLLDQLAGMGLQWRLIYGVDGRRGLPAEYLSMIDRDAAHDRLKRPMTDSEFACALSHRQIYETIMDEGLDGALVLEDDAILTPDFPDFIRAGHHLTDTLALLDHCGGRVLPWQRKKAGRWLMYRPARPAWLCTGYTLCRNTAQELLRATIPINFVSDWPVDLYHLRAWLVVPRVVHHNPQGQGPSHLAQDRAIMEMQVPCKKKNSARFLKVNYYRGLLRRRLARPVDS</sequence>
<dbReference type="Proteomes" id="UP000326453">
    <property type="component" value="Chromosome 1"/>
</dbReference>
<protein>
    <submittedName>
        <fullName evidence="3">Glycosyl transferase family 25</fullName>
    </submittedName>
    <submittedName>
        <fullName evidence="2">Glycosyltransferase family 25 protein</fullName>
    </submittedName>
</protein>
<dbReference type="GO" id="GO:0016740">
    <property type="term" value="F:transferase activity"/>
    <property type="evidence" value="ECO:0007669"/>
    <property type="project" value="UniProtKB-KW"/>
</dbReference>
<evidence type="ECO:0000313" key="5">
    <source>
        <dbReference type="Proteomes" id="UP000326453"/>
    </source>
</evidence>
<accession>A0AAE6NWZ1</accession>
<evidence type="ECO:0000259" key="1">
    <source>
        <dbReference type="Pfam" id="PF01755"/>
    </source>
</evidence>
<keyword evidence="4" id="KW-1185">Reference proteome</keyword>
<name>A0AAE6NWZ1_PARPN</name>
<gene>
    <name evidence="3" type="ORF">BDE18_0061</name>
    <name evidence="2" type="ORF">ESD82_10465</name>
</gene>
<dbReference type="AlphaFoldDB" id="A0AAE6NWZ1"/>
<dbReference type="InterPro" id="IPR002654">
    <property type="entry name" value="Glyco_trans_25"/>
</dbReference>
<feature type="domain" description="Glycosyl transferase family 25" evidence="1">
    <location>
        <begin position="20"/>
        <end position="187"/>
    </location>
</feature>
<reference evidence="3 4" key="1">
    <citation type="submission" date="2018-10" db="EMBL/GenBank/DDBJ databases">
        <title>Genomic Encyclopedia of Archaeal and Bacterial Type Strains, Phase II (KMG-II): from individual species to whole genera.</title>
        <authorList>
            <person name="Goeker M."/>
        </authorList>
    </citation>
    <scope>NUCLEOTIDE SEQUENCE [LARGE SCALE GENOMIC DNA]</scope>
    <source>
        <strain evidence="4">ATCC 35512 / DSM 2944 / CIP 106514 / LMD 82.5 / NBRC 102493 / NCCB 82005 / GB17</strain>
        <strain evidence="3">DSM 2944</strain>
    </source>
</reference>